<dbReference type="Gene3D" id="2.50.20.10">
    <property type="entry name" value="Lipoprotein localisation LolA/LolB/LppX"/>
    <property type="match status" value="1"/>
</dbReference>
<proteinExistence type="predicted"/>
<dbReference type="RefSeq" id="WP_341402905.1">
    <property type="nucleotide sequence ID" value="NZ_JBBUKT010000001.1"/>
</dbReference>
<evidence type="ECO:0000313" key="3">
    <source>
        <dbReference type="Proteomes" id="UP001371305"/>
    </source>
</evidence>
<dbReference type="PANTHER" id="PTHR35869">
    <property type="entry name" value="OUTER-MEMBRANE LIPOPROTEIN CARRIER PROTEIN"/>
    <property type="match status" value="1"/>
</dbReference>
<dbReference type="Pfam" id="PF03548">
    <property type="entry name" value="LolA"/>
    <property type="match status" value="1"/>
</dbReference>
<dbReference type="PANTHER" id="PTHR35869:SF1">
    <property type="entry name" value="OUTER-MEMBRANE LIPOPROTEIN CARRIER PROTEIN"/>
    <property type="match status" value="1"/>
</dbReference>
<dbReference type="CDD" id="cd16325">
    <property type="entry name" value="LolA"/>
    <property type="match status" value="1"/>
</dbReference>
<dbReference type="EMBL" id="JBBUKT010000001">
    <property type="protein sequence ID" value="MEK7949488.1"/>
    <property type="molecule type" value="Genomic_DNA"/>
</dbReference>
<dbReference type="Proteomes" id="UP001371305">
    <property type="component" value="Unassembled WGS sequence"/>
</dbReference>
<keyword evidence="1" id="KW-0732">Signal</keyword>
<dbReference type="SUPFAM" id="SSF89392">
    <property type="entry name" value="Prokaryotic lipoproteins and lipoprotein localization factors"/>
    <property type="match status" value="1"/>
</dbReference>
<gene>
    <name evidence="2" type="ORF">WKV53_03220</name>
</gene>
<protein>
    <submittedName>
        <fullName evidence="2">Outer membrane lipoprotein carrier protein LolA</fullName>
    </submittedName>
</protein>
<keyword evidence="3" id="KW-1185">Reference proteome</keyword>
<evidence type="ECO:0000313" key="2">
    <source>
        <dbReference type="EMBL" id="MEK7949488.1"/>
    </source>
</evidence>
<sequence length="209" mass="23861">MRALLILLSLVSLARADLDLKPLETWIGKQKNLQSLDTEFVQERKLPSLKKPVATPGRMRMVRPGKLCWELGDPVKTLAVSDGTTMTLLDVAKKRGMKVDRDSPEARQFTLLSEEAFRDLAGFQETFELVESRMTGTIYQLTVRPKDKSMRKHVSWMFLDIDTRTQELRALDLELDDKSRIRTVFSNSKINAKVDPAIFTPDTTGYLMK</sequence>
<dbReference type="InterPro" id="IPR004564">
    <property type="entry name" value="OM_lipoprot_carrier_LolA-like"/>
</dbReference>
<keyword evidence="2" id="KW-0449">Lipoprotein</keyword>
<dbReference type="InterPro" id="IPR029046">
    <property type="entry name" value="LolA/LolB/LppX"/>
</dbReference>
<accession>A0ABU9APN0</accession>
<comment type="caution">
    <text evidence="2">The sequence shown here is derived from an EMBL/GenBank/DDBJ whole genome shotgun (WGS) entry which is preliminary data.</text>
</comment>
<evidence type="ECO:0000256" key="1">
    <source>
        <dbReference type="ARBA" id="ARBA00022729"/>
    </source>
</evidence>
<reference evidence="2 3" key="1">
    <citation type="submission" date="2024-04" db="EMBL/GenBank/DDBJ databases">
        <title>Luteolibacter sp. isolated from soil.</title>
        <authorList>
            <person name="An J."/>
        </authorList>
    </citation>
    <scope>NUCLEOTIDE SEQUENCE [LARGE SCALE GENOMIC DNA]</scope>
    <source>
        <strain evidence="2 3">Y139</strain>
    </source>
</reference>
<organism evidence="2 3">
    <name type="scientific">Luteolibacter soli</name>
    <dbReference type="NCBI Taxonomy" id="3135280"/>
    <lineage>
        <taxon>Bacteria</taxon>
        <taxon>Pseudomonadati</taxon>
        <taxon>Verrucomicrobiota</taxon>
        <taxon>Verrucomicrobiia</taxon>
        <taxon>Verrucomicrobiales</taxon>
        <taxon>Verrucomicrobiaceae</taxon>
        <taxon>Luteolibacter</taxon>
    </lineage>
</organism>
<name>A0ABU9APN0_9BACT</name>